<dbReference type="AlphaFoldDB" id="A0A5B8UHU2"/>
<dbReference type="Proteomes" id="UP000321204">
    <property type="component" value="Chromosome"/>
</dbReference>
<dbReference type="Gene3D" id="1.20.1270.360">
    <property type="match status" value="1"/>
</dbReference>
<name>A0A5B8UHU2_9BACT</name>
<protein>
    <recommendedName>
        <fullName evidence="3">Four-helix bundle copper-binding protein</fullName>
    </recommendedName>
</protein>
<gene>
    <name evidence="1" type="ORF">FSB75_09280</name>
</gene>
<keyword evidence="2" id="KW-1185">Reference proteome</keyword>
<proteinExistence type="predicted"/>
<dbReference type="OrthoDB" id="679177at2"/>
<accession>A0A5B8UHU2</accession>
<dbReference type="EMBL" id="CP042433">
    <property type="protein sequence ID" value="QEC56078.1"/>
    <property type="molecule type" value="Genomic_DNA"/>
</dbReference>
<evidence type="ECO:0008006" key="3">
    <source>
        <dbReference type="Google" id="ProtNLM"/>
    </source>
</evidence>
<dbReference type="RefSeq" id="WP_146786058.1">
    <property type="nucleotide sequence ID" value="NZ_BAABIO010000001.1"/>
</dbReference>
<dbReference type="Pfam" id="PF03860">
    <property type="entry name" value="Csp"/>
    <property type="match status" value="1"/>
</dbReference>
<sequence length="109" mass="12027">MLTIKPFHTSACFDAWINCESLLTDLQSIKKYLSKQVVKVVDECAYICMGTFHALKTGSVNSRNMALLCVGICEECAEVCERLQGASFAQCAKVCRECANRMSDFTLAA</sequence>
<dbReference type="InterPro" id="IPR005560">
    <property type="entry name" value="Csp_YhjQ"/>
</dbReference>
<evidence type="ECO:0000313" key="1">
    <source>
        <dbReference type="EMBL" id="QEC56078.1"/>
    </source>
</evidence>
<dbReference type="KEGG" id="fgg:FSB75_09280"/>
<organism evidence="1 2">
    <name type="scientific">Flavisolibacter ginsenosidimutans</name>
    <dbReference type="NCBI Taxonomy" id="661481"/>
    <lineage>
        <taxon>Bacteria</taxon>
        <taxon>Pseudomonadati</taxon>
        <taxon>Bacteroidota</taxon>
        <taxon>Chitinophagia</taxon>
        <taxon>Chitinophagales</taxon>
        <taxon>Chitinophagaceae</taxon>
        <taxon>Flavisolibacter</taxon>
    </lineage>
</organism>
<reference evidence="1 2" key="1">
    <citation type="journal article" date="2015" name="Int. J. Syst. Evol. Microbiol.">
        <title>Flavisolibacter ginsenosidimutans sp. nov., with ginsenoside-converting activity isolated from soil used for cultivating ginseng.</title>
        <authorList>
            <person name="Zhao Y."/>
            <person name="Liu Q."/>
            <person name="Kang M.S."/>
            <person name="Jin F."/>
            <person name="Yu H."/>
            <person name="Im W.T."/>
        </authorList>
    </citation>
    <scope>NUCLEOTIDE SEQUENCE [LARGE SCALE GENOMIC DNA]</scope>
    <source>
        <strain evidence="1 2">Gsoil 636</strain>
    </source>
</reference>
<evidence type="ECO:0000313" key="2">
    <source>
        <dbReference type="Proteomes" id="UP000321204"/>
    </source>
</evidence>